<reference evidence="1 2" key="1">
    <citation type="submission" date="2018-06" db="EMBL/GenBank/DDBJ databases">
        <title>Genome Sequence of the Brown Rot Fungal Pathogen Monilinia fructigena.</title>
        <authorList>
            <person name="Landi L."/>
            <person name="De Miccolis Angelini R.M."/>
            <person name="Pollastro S."/>
            <person name="Abate D."/>
            <person name="Faretra F."/>
            <person name="Romanazzi G."/>
        </authorList>
    </citation>
    <scope>NUCLEOTIDE SEQUENCE [LARGE SCALE GENOMIC DNA]</scope>
    <source>
        <strain evidence="1 2">Mfrg269</strain>
    </source>
</reference>
<name>A0A395J6M1_9HELO</name>
<dbReference type="Proteomes" id="UP000249056">
    <property type="component" value="Unassembled WGS sequence"/>
</dbReference>
<keyword evidence="2" id="KW-1185">Reference proteome</keyword>
<dbReference type="AlphaFoldDB" id="A0A395J6M1"/>
<accession>A0A395J6M1</accession>
<comment type="caution">
    <text evidence="1">The sequence shown here is derived from an EMBL/GenBank/DDBJ whole genome shotgun (WGS) entry which is preliminary data.</text>
</comment>
<evidence type="ECO:0000313" key="1">
    <source>
        <dbReference type="EMBL" id="RAL67906.1"/>
    </source>
</evidence>
<protein>
    <submittedName>
        <fullName evidence="1">Uncharacterized protein</fullName>
    </submittedName>
</protein>
<gene>
    <name evidence="1" type="ORF">DID88_008631</name>
</gene>
<organism evidence="1 2">
    <name type="scientific">Monilinia fructigena</name>
    <dbReference type="NCBI Taxonomy" id="38457"/>
    <lineage>
        <taxon>Eukaryota</taxon>
        <taxon>Fungi</taxon>
        <taxon>Dikarya</taxon>
        <taxon>Ascomycota</taxon>
        <taxon>Pezizomycotina</taxon>
        <taxon>Leotiomycetes</taxon>
        <taxon>Helotiales</taxon>
        <taxon>Sclerotiniaceae</taxon>
        <taxon>Monilinia</taxon>
    </lineage>
</organism>
<dbReference type="EMBL" id="QKRW01000002">
    <property type="protein sequence ID" value="RAL67906.1"/>
    <property type="molecule type" value="Genomic_DNA"/>
</dbReference>
<dbReference type="OrthoDB" id="3527108at2759"/>
<sequence>MVGSPFRRPHTFTHQFPIHLQSLHLRSSQRNNSNSKTGLVTRWALEFFSYDRLALVNTDAYQNVGGWETLIPFYGTDCDMHERLAMEGYAMNEWSAGAIWDVASSLDDLEVLYRKKGTPDPSFVDPNSVEEELAQANITLGSKSPNPRRQTAISGLEVYFRVR</sequence>
<proteinExistence type="predicted"/>
<evidence type="ECO:0000313" key="2">
    <source>
        <dbReference type="Proteomes" id="UP000249056"/>
    </source>
</evidence>